<evidence type="ECO:0000313" key="2">
    <source>
        <dbReference type="EMBL" id="GAA4822586.1"/>
    </source>
</evidence>
<sequence>MSAQHPVSARRFLECVETALEPPARALDRVGIIHVAWTDANRDAGPAALQPLEAAVIARHMRDGDVLGRLGEREYAVLTVARPATIIARAAELASALQGRPGVTATVDVAISTGGYEPARLLIARARAATPPEDDAGPSTAPIPVAR</sequence>
<organism evidence="2 3">
    <name type="scientific">Tomitella cavernea</name>
    <dbReference type="NCBI Taxonomy" id="1387982"/>
    <lineage>
        <taxon>Bacteria</taxon>
        <taxon>Bacillati</taxon>
        <taxon>Actinomycetota</taxon>
        <taxon>Actinomycetes</taxon>
        <taxon>Mycobacteriales</taxon>
        <taxon>Tomitella</taxon>
    </lineage>
</organism>
<gene>
    <name evidence="2" type="ORF">GCM10023353_33920</name>
</gene>
<evidence type="ECO:0000313" key="3">
    <source>
        <dbReference type="Proteomes" id="UP001500839"/>
    </source>
</evidence>
<dbReference type="RefSeq" id="WP_200174017.1">
    <property type="nucleotide sequence ID" value="NZ_BAABKQ010000001.1"/>
</dbReference>
<name>A0ABP9D586_9ACTN</name>
<proteinExistence type="predicted"/>
<keyword evidence="3" id="KW-1185">Reference proteome</keyword>
<evidence type="ECO:0000256" key="1">
    <source>
        <dbReference type="SAM" id="MobiDB-lite"/>
    </source>
</evidence>
<dbReference type="Proteomes" id="UP001500839">
    <property type="component" value="Unassembled WGS sequence"/>
</dbReference>
<comment type="caution">
    <text evidence="2">The sequence shown here is derived from an EMBL/GenBank/DDBJ whole genome shotgun (WGS) entry which is preliminary data.</text>
</comment>
<accession>A0ABP9D586</accession>
<protein>
    <recommendedName>
        <fullName evidence="4">GGDEF domain-containing protein</fullName>
    </recommendedName>
</protein>
<reference evidence="3" key="1">
    <citation type="journal article" date="2019" name="Int. J. Syst. Evol. Microbiol.">
        <title>The Global Catalogue of Microorganisms (GCM) 10K type strain sequencing project: providing services to taxonomists for standard genome sequencing and annotation.</title>
        <authorList>
            <consortium name="The Broad Institute Genomics Platform"/>
            <consortium name="The Broad Institute Genome Sequencing Center for Infectious Disease"/>
            <person name="Wu L."/>
            <person name="Ma J."/>
        </authorList>
    </citation>
    <scope>NUCLEOTIDE SEQUENCE [LARGE SCALE GENOMIC DNA]</scope>
    <source>
        <strain evidence="3">JCM 18542</strain>
    </source>
</reference>
<feature type="region of interest" description="Disordered" evidence="1">
    <location>
        <begin position="128"/>
        <end position="147"/>
    </location>
</feature>
<dbReference type="EMBL" id="BAABKQ010000001">
    <property type="protein sequence ID" value="GAA4822586.1"/>
    <property type="molecule type" value="Genomic_DNA"/>
</dbReference>
<evidence type="ECO:0008006" key="4">
    <source>
        <dbReference type="Google" id="ProtNLM"/>
    </source>
</evidence>